<dbReference type="Proteomes" id="UP000007599">
    <property type="component" value="Chromosome I"/>
</dbReference>
<protein>
    <submittedName>
        <fullName evidence="1">Uncharacterized protein</fullName>
    </submittedName>
</protein>
<reference evidence="1 2" key="1">
    <citation type="journal article" date="2012" name="J. Bacteriol.">
        <title>Complete Genome Sequence of Flavobacterium indicum GPSTA100-9T, Isolated from Warm Spring Water.</title>
        <authorList>
            <person name="Barbier P."/>
            <person name="Houel A."/>
            <person name="Loux V."/>
            <person name="Poulain J."/>
            <person name="Bernardet J.F."/>
            <person name="Touchon M."/>
            <person name="Duchaud E."/>
        </authorList>
    </citation>
    <scope>NUCLEOTIDE SEQUENCE [LARGE SCALE GENOMIC DNA]</scope>
    <source>
        <strain evidence="2">DSM 17447 / CIP 109464 / GPTSA100-9</strain>
    </source>
</reference>
<evidence type="ECO:0000313" key="2">
    <source>
        <dbReference type="Proteomes" id="UP000007599"/>
    </source>
</evidence>
<evidence type="ECO:0000313" key="1">
    <source>
        <dbReference type="EMBL" id="CCG53493.1"/>
    </source>
</evidence>
<dbReference type="EMBL" id="HE774682">
    <property type="protein sequence ID" value="CCG53493.1"/>
    <property type="molecule type" value="Genomic_DNA"/>
</dbReference>
<keyword evidence="2" id="KW-1185">Reference proteome</keyword>
<sequence length="54" mass="6500">MNNLEVNRLLLSGIRNWFLRKWYIIRDLVSANSLEANVMDAYIYLMNNYEFGNQ</sequence>
<gene>
    <name evidence="1" type="ordered locus">KQS_07725</name>
</gene>
<dbReference type="KEGG" id="fin:KQS_07725"/>
<name>H8XSV1_FLAIG</name>
<accession>H8XSV1</accession>
<organism evidence="1 2">
    <name type="scientific">Flavobacterium indicum (strain DSM 17447 / CIP 109464 / GPTSA100-9)</name>
    <dbReference type="NCBI Taxonomy" id="1094466"/>
    <lineage>
        <taxon>Bacteria</taxon>
        <taxon>Pseudomonadati</taxon>
        <taxon>Bacteroidota</taxon>
        <taxon>Flavobacteriia</taxon>
        <taxon>Flavobacteriales</taxon>
        <taxon>Flavobacteriaceae</taxon>
        <taxon>Flavobacterium</taxon>
    </lineage>
</organism>
<dbReference type="eggNOG" id="COG3673">
    <property type="taxonomic scope" value="Bacteria"/>
</dbReference>
<reference evidence="2" key="2">
    <citation type="submission" date="2012-03" db="EMBL/GenBank/DDBJ databases">
        <title>Complete genome sequence of Flavobacterium indicum GPTSA100-9T, isolated from warm spring water.</title>
        <authorList>
            <person name="Barbier P."/>
            <person name="Houel A."/>
            <person name="Loux V."/>
            <person name="Poulain J."/>
            <person name="Bernardet J.-F."/>
            <person name="Touchon M."/>
            <person name="Duchaud E."/>
        </authorList>
    </citation>
    <scope>NUCLEOTIDE SEQUENCE [LARGE SCALE GENOMIC DNA]</scope>
    <source>
        <strain evidence="2">DSM 17447 / CIP 109464 / GPTSA100-9</strain>
    </source>
</reference>
<proteinExistence type="predicted"/>
<dbReference type="HOGENOM" id="CLU_3043635_0_0_10"/>
<dbReference type="AlphaFoldDB" id="H8XSV1"/>